<dbReference type="STRING" id="1122142.SAMN02910414_00210"/>
<feature type="domain" description="Chemotaxis phosphatase CheX-like" evidence="2">
    <location>
        <begin position="192"/>
        <end position="281"/>
    </location>
</feature>
<evidence type="ECO:0000313" key="4">
    <source>
        <dbReference type="Proteomes" id="UP000183918"/>
    </source>
</evidence>
<dbReference type="RefSeq" id="WP_074715247.1">
    <property type="nucleotide sequence ID" value="NZ_FNPG01000004.1"/>
</dbReference>
<evidence type="ECO:0000259" key="2">
    <source>
        <dbReference type="Pfam" id="PF13690"/>
    </source>
</evidence>
<evidence type="ECO:0000256" key="1">
    <source>
        <dbReference type="ARBA" id="ARBA00022500"/>
    </source>
</evidence>
<proteinExistence type="predicted"/>
<dbReference type="Pfam" id="PF13690">
    <property type="entry name" value="CheX"/>
    <property type="match status" value="1"/>
</dbReference>
<dbReference type="SUPFAM" id="SSF103039">
    <property type="entry name" value="CheC-like"/>
    <property type="match status" value="1"/>
</dbReference>
<dbReference type="OrthoDB" id="5614404at2"/>
<reference evidence="3 4" key="1">
    <citation type="submission" date="2016-10" db="EMBL/GenBank/DDBJ databases">
        <authorList>
            <person name="de Groot N.N."/>
        </authorList>
    </citation>
    <scope>NUCLEOTIDE SEQUENCE [LARGE SCALE GENOMIC DNA]</scope>
    <source>
        <strain evidence="3 4">DSM 14045</strain>
    </source>
</reference>
<dbReference type="AlphaFoldDB" id="A0A1H3F9R9"/>
<dbReference type="InterPro" id="IPR028051">
    <property type="entry name" value="CheX-like_dom"/>
</dbReference>
<protein>
    <submittedName>
        <fullName evidence="3">Chemotaxis phosphatase CheX</fullName>
    </submittedName>
</protein>
<dbReference type="Proteomes" id="UP000183918">
    <property type="component" value="Unassembled WGS sequence"/>
</dbReference>
<organism evidence="3 4">
    <name type="scientific">Lachnobacterium bovis DSM 14045</name>
    <dbReference type="NCBI Taxonomy" id="1122142"/>
    <lineage>
        <taxon>Bacteria</taxon>
        <taxon>Bacillati</taxon>
        <taxon>Bacillota</taxon>
        <taxon>Clostridia</taxon>
        <taxon>Lachnospirales</taxon>
        <taxon>Lachnospiraceae</taxon>
        <taxon>Lachnobacterium</taxon>
    </lineage>
</organism>
<evidence type="ECO:0000313" key="3">
    <source>
        <dbReference type="EMBL" id="SDX87712.1"/>
    </source>
</evidence>
<accession>A0A1H3F9R9</accession>
<dbReference type="InterPro" id="IPR028976">
    <property type="entry name" value="CheC-like_sf"/>
</dbReference>
<dbReference type="GO" id="GO:0006935">
    <property type="term" value="P:chemotaxis"/>
    <property type="evidence" value="ECO:0007669"/>
    <property type="project" value="UniProtKB-KW"/>
</dbReference>
<dbReference type="eggNOG" id="COG1406">
    <property type="taxonomic scope" value="Bacteria"/>
</dbReference>
<keyword evidence="1" id="KW-0145">Chemotaxis</keyword>
<gene>
    <name evidence="3" type="ORF">SAMN02910414_00210</name>
</gene>
<dbReference type="EMBL" id="FNPG01000004">
    <property type="protein sequence ID" value="SDX87712.1"/>
    <property type="molecule type" value="Genomic_DNA"/>
</dbReference>
<sequence length="300" mass="34516">MYSQFFGNFLLANKYVTTKQLFEAMQKQSNGRIKLGTLAISEGLMTAEEVDEVIISQTHEDKKFGELAVEQGFLTNDEVIRLLKIQVPSFLQLAQIFVDENILSNQDLENIITEYRSESEIYDLDFTSDNQKETIEKLFNNFFVMSETPLSSYGEMYLELLFNNFIRFIGEDFTPLDGNVINEFAPERCVRQKVLGSYSICAYLDMDEDTAVEFASRYVGDTFEEFDEYVQASLEDFLNLHNGVFIVNVSNESNEELELDVPETIKEPLLEFDTKTYLFSVMYSFGVVNIVLEVNEEGCL</sequence>
<keyword evidence="4" id="KW-1185">Reference proteome</keyword>
<name>A0A1H3F9R9_9FIRM</name>
<dbReference type="Gene3D" id="3.40.1550.10">
    <property type="entry name" value="CheC-like"/>
    <property type="match status" value="1"/>
</dbReference>